<dbReference type="RefSeq" id="WP_132028472.1">
    <property type="nucleotide sequence ID" value="NZ_CP068564.1"/>
</dbReference>
<dbReference type="InterPro" id="IPR029064">
    <property type="entry name" value="Ribosomal_eL30-like_sf"/>
</dbReference>
<protein>
    <submittedName>
        <fullName evidence="5">23S rRNA (Guanosine2251-2'-O)-methyltransferase</fullName>
    </submittedName>
</protein>
<dbReference type="FunFam" id="3.40.1280.10:FF:000008">
    <property type="entry name" value="Group 3 RNA methyltransferase TrmH"/>
    <property type="match status" value="1"/>
</dbReference>
<dbReference type="EMBL" id="SMAE01000009">
    <property type="protein sequence ID" value="TCS88074.1"/>
    <property type="molecule type" value="Genomic_DNA"/>
</dbReference>
<comment type="caution">
    <text evidence="5">The sequence shown here is derived from an EMBL/GenBank/DDBJ whole genome shotgun (WGS) entry which is preliminary data.</text>
</comment>
<dbReference type="OrthoDB" id="9794400at2"/>
<evidence type="ECO:0000256" key="3">
    <source>
        <dbReference type="ARBA" id="ARBA00022679"/>
    </source>
</evidence>
<name>A0A4R3KSG0_9FIRM</name>
<sequence length="250" mass="27384">MKEQYIVGRNPVLEVLKTGKEIERIFVLKGELKGSINKIIGIAKDRGIPIQQVDKSKLDNISKGSVHQGVAALIAPYVYSSVDEILQKAKKSSQSPFILILDGIEDPHNLGAIVRTAECAGVHGVIIPNRRAAQVTEGVYKSSAGAVEHMLIAKVNNISDTIEYLKKKDLWIYGADVEGEDYYNVELTGPIALVIGSEGKGISRLVKEKCDFLLKIPMFGDIASLNASNAASILIYEVVRQNRGRKRQKT</sequence>
<dbReference type="InterPro" id="IPR013123">
    <property type="entry name" value="SpoU_subst-bd"/>
</dbReference>
<dbReference type="SMART" id="SM00967">
    <property type="entry name" value="SpoU_sub_bind"/>
    <property type="match status" value="1"/>
</dbReference>
<dbReference type="GO" id="GO:0008173">
    <property type="term" value="F:RNA methyltransferase activity"/>
    <property type="evidence" value="ECO:0007669"/>
    <property type="project" value="InterPro"/>
</dbReference>
<dbReference type="Pfam" id="PF08032">
    <property type="entry name" value="SpoU_sub_bind"/>
    <property type="match status" value="1"/>
</dbReference>
<evidence type="ECO:0000313" key="5">
    <source>
        <dbReference type="EMBL" id="TCS88074.1"/>
    </source>
</evidence>
<dbReference type="GO" id="GO:0005829">
    <property type="term" value="C:cytosol"/>
    <property type="evidence" value="ECO:0007669"/>
    <property type="project" value="TreeGrafter"/>
</dbReference>
<keyword evidence="3 5" id="KW-0808">Transferase</keyword>
<dbReference type="InterPro" id="IPR001537">
    <property type="entry name" value="SpoU_MeTrfase"/>
</dbReference>
<dbReference type="Proteomes" id="UP000294567">
    <property type="component" value="Unassembled WGS sequence"/>
</dbReference>
<reference evidence="5 6" key="1">
    <citation type="submission" date="2019-03" db="EMBL/GenBank/DDBJ databases">
        <title>Genomic Encyclopedia of Type Strains, Phase IV (KMG-IV): sequencing the most valuable type-strain genomes for metagenomic binning, comparative biology and taxonomic classification.</title>
        <authorList>
            <person name="Goeker M."/>
        </authorList>
    </citation>
    <scope>NUCLEOTIDE SEQUENCE [LARGE SCALE GENOMIC DNA]</scope>
    <source>
        <strain evidence="5 6">DSM 26752</strain>
    </source>
</reference>
<dbReference type="Gene3D" id="3.30.1330.30">
    <property type="match status" value="1"/>
</dbReference>
<dbReference type="InterPro" id="IPR029026">
    <property type="entry name" value="tRNA_m1G_MTases_N"/>
</dbReference>
<dbReference type="CDD" id="cd18103">
    <property type="entry name" value="SpoU-like_RlmB"/>
    <property type="match status" value="1"/>
</dbReference>
<dbReference type="Gene3D" id="3.40.1280.10">
    <property type="match status" value="1"/>
</dbReference>
<keyword evidence="2 5" id="KW-0489">Methyltransferase</keyword>
<dbReference type="InterPro" id="IPR029028">
    <property type="entry name" value="Alpha/beta_knot_MTases"/>
</dbReference>
<proteinExistence type="inferred from homology"/>
<keyword evidence="6" id="KW-1185">Reference proteome</keyword>
<comment type="similarity">
    <text evidence="1">Belongs to the class IV-like SAM-binding methyltransferase superfamily. RNA methyltransferase TrmH family.</text>
</comment>
<accession>A0A4R3KSG0</accession>
<dbReference type="GO" id="GO:0003723">
    <property type="term" value="F:RNA binding"/>
    <property type="evidence" value="ECO:0007669"/>
    <property type="project" value="InterPro"/>
</dbReference>
<feature type="domain" description="RNA 2-O ribose methyltransferase substrate binding" evidence="4">
    <location>
        <begin position="5"/>
        <end position="80"/>
    </location>
</feature>
<gene>
    <name evidence="5" type="ORF">EDD65_109120</name>
</gene>
<evidence type="ECO:0000256" key="2">
    <source>
        <dbReference type="ARBA" id="ARBA00022603"/>
    </source>
</evidence>
<dbReference type="GO" id="GO:0006396">
    <property type="term" value="P:RNA processing"/>
    <property type="evidence" value="ECO:0007669"/>
    <property type="project" value="InterPro"/>
</dbReference>
<dbReference type="SUPFAM" id="SSF75217">
    <property type="entry name" value="alpha/beta knot"/>
    <property type="match status" value="1"/>
</dbReference>
<dbReference type="InterPro" id="IPR004441">
    <property type="entry name" value="rRNA_MeTrfase_TrmH"/>
</dbReference>
<dbReference type="PANTHER" id="PTHR46429:SF1">
    <property type="entry name" value="23S RRNA (GUANOSINE-2'-O-)-METHYLTRANSFERASE RLMB"/>
    <property type="match status" value="1"/>
</dbReference>
<evidence type="ECO:0000256" key="1">
    <source>
        <dbReference type="ARBA" id="ARBA00007228"/>
    </source>
</evidence>
<dbReference type="NCBIfam" id="TIGR00186">
    <property type="entry name" value="rRNA_methyl_3"/>
    <property type="match status" value="1"/>
</dbReference>
<dbReference type="Pfam" id="PF00588">
    <property type="entry name" value="SpoU_methylase"/>
    <property type="match status" value="1"/>
</dbReference>
<dbReference type="SUPFAM" id="SSF55315">
    <property type="entry name" value="L30e-like"/>
    <property type="match status" value="1"/>
</dbReference>
<evidence type="ECO:0000313" key="6">
    <source>
        <dbReference type="Proteomes" id="UP000294567"/>
    </source>
</evidence>
<dbReference type="PANTHER" id="PTHR46429">
    <property type="entry name" value="23S RRNA (GUANOSINE-2'-O-)-METHYLTRANSFERASE RLMB"/>
    <property type="match status" value="1"/>
</dbReference>
<evidence type="ECO:0000259" key="4">
    <source>
        <dbReference type="SMART" id="SM00967"/>
    </source>
</evidence>
<dbReference type="AlphaFoldDB" id="A0A4R3KSG0"/>
<dbReference type="GO" id="GO:0032259">
    <property type="term" value="P:methylation"/>
    <property type="evidence" value="ECO:0007669"/>
    <property type="project" value="UniProtKB-KW"/>
</dbReference>
<organism evidence="5 6">
    <name type="scientific">Keratinibaculum paraultunense</name>
    <dbReference type="NCBI Taxonomy" id="1278232"/>
    <lineage>
        <taxon>Bacteria</taxon>
        <taxon>Bacillati</taxon>
        <taxon>Bacillota</taxon>
        <taxon>Tissierellia</taxon>
        <taxon>Tissierellales</taxon>
        <taxon>Tepidimicrobiaceae</taxon>
        <taxon>Keratinibaculum</taxon>
    </lineage>
</organism>